<feature type="region of interest" description="Disordered" evidence="5">
    <location>
        <begin position="639"/>
        <end position="680"/>
    </location>
</feature>
<dbReference type="Pfam" id="PF13445">
    <property type="entry name" value="zf-RING_UBOX"/>
    <property type="match status" value="1"/>
</dbReference>
<accession>A0AAD9UPD5</accession>
<dbReference type="GO" id="GO:0008270">
    <property type="term" value="F:zinc ion binding"/>
    <property type="evidence" value="ECO:0007669"/>
    <property type="project" value="UniProtKB-KW"/>
</dbReference>
<evidence type="ECO:0000256" key="5">
    <source>
        <dbReference type="SAM" id="MobiDB-lite"/>
    </source>
</evidence>
<dbReference type="SMART" id="SM00184">
    <property type="entry name" value="RING"/>
    <property type="match status" value="1"/>
</dbReference>
<dbReference type="PROSITE" id="PS50089">
    <property type="entry name" value="ZF_RING_2"/>
    <property type="match status" value="1"/>
</dbReference>
<dbReference type="GO" id="GO:0005737">
    <property type="term" value="C:cytoplasm"/>
    <property type="evidence" value="ECO:0007669"/>
    <property type="project" value="TreeGrafter"/>
</dbReference>
<proteinExistence type="predicted"/>
<evidence type="ECO:0000313" key="7">
    <source>
        <dbReference type="EMBL" id="KAK2196764.1"/>
    </source>
</evidence>
<dbReference type="GO" id="GO:0034657">
    <property type="term" value="C:GID complex"/>
    <property type="evidence" value="ECO:0007669"/>
    <property type="project" value="TreeGrafter"/>
</dbReference>
<dbReference type="GO" id="GO:0005634">
    <property type="term" value="C:nucleus"/>
    <property type="evidence" value="ECO:0007669"/>
    <property type="project" value="TreeGrafter"/>
</dbReference>
<dbReference type="RefSeq" id="XP_067803606.1">
    <property type="nucleotide sequence ID" value="XM_067947042.1"/>
</dbReference>
<evidence type="ECO:0000256" key="2">
    <source>
        <dbReference type="ARBA" id="ARBA00022771"/>
    </source>
</evidence>
<comment type="caution">
    <text evidence="7">The sequence shown here is derived from an EMBL/GenBank/DDBJ whole genome shotgun (WGS) entry which is preliminary data.</text>
</comment>
<dbReference type="PANTHER" id="PTHR12170:SF3">
    <property type="entry name" value="GH10162P"/>
    <property type="match status" value="1"/>
</dbReference>
<evidence type="ECO:0000256" key="1">
    <source>
        <dbReference type="ARBA" id="ARBA00022723"/>
    </source>
</evidence>
<dbReference type="AlphaFoldDB" id="A0AAD9UPD5"/>
<evidence type="ECO:0000313" key="8">
    <source>
        <dbReference type="Proteomes" id="UP001214638"/>
    </source>
</evidence>
<name>A0AAD9UPD5_9APIC</name>
<feature type="domain" description="RING-type" evidence="6">
    <location>
        <begin position="831"/>
        <end position="875"/>
    </location>
</feature>
<evidence type="ECO:0000259" key="6">
    <source>
        <dbReference type="PROSITE" id="PS50089"/>
    </source>
</evidence>
<dbReference type="InterPro" id="IPR027370">
    <property type="entry name" value="Znf-RING_euk"/>
</dbReference>
<dbReference type="InterPro" id="IPR013083">
    <property type="entry name" value="Znf_RING/FYVE/PHD"/>
</dbReference>
<dbReference type="InterPro" id="IPR001841">
    <property type="entry name" value="Znf_RING"/>
</dbReference>
<evidence type="ECO:0000256" key="3">
    <source>
        <dbReference type="ARBA" id="ARBA00022833"/>
    </source>
</evidence>
<dbReference type="Gene3D" id="3.30.40.10">
    <property type="entry name" value="Zinc/RING finger domain, C3HC4 (zinc finger)"/>
    <property type="match status" value="1"/>
</dbReference>
<dbReference type="InterPro" id="IPR045098">
    <property type="entry name" value="Fyv10_fam"/>
</dbReference>
<evidence type="ECO:0000256" key="4">
    <source>
        <dbReference type="PROSITE-ProRule" id="PRU00175"/>
    </source>
</evidence>
<dbReference type="KEGG" id="bdw:94336311"/>
<feature type="compositionally biased region" description="Low complexity" evidence="5">
    <location>
        <begin position="649"/>
        <end position="660"/>
    </location>
</feature>
<protein>
    <submittedName>
        <fullName evidence="7">Bifunctional RING-type zinc-finger</fullName>
    </submittedName>
</protein>
<reference evidence="7" key="1">
    <citation type="journal article" date="2023" name="Nat. Microbiol.">
        <title>Babesia duncani multi-omics identifies virulence factors and drug targets.</title>
        <authorList>
            <person name="Singh P."/>
            <person name="Lonardi S."/>
            <person name="Liang Q."/>
            <person name="Vydyam P."/>
            <person name="Khabirova E."/>
            <person name="Fang T."/>
            <person name="Gihaz S."/>
            <person name="Thekkiniath J."/>
            <person name="Munshi M."/>
            <person name="Abel S."/>
            <person name="Ciampossin L."/>
            <person name="Batugedara G."/>
            <person name="Gupta M."/>
            <person name="Lu X.M."/>
            <person name="Lenz T."/>
            <person name="Chakravarty S."/>
            <person name="Cornillot E."/>
            <person name="Hu Y."/>
            <person name="Ma W."/>
            <person name="Gonzalez L.M."/>
            <person name="Sanchez S."/>
            <person name="Estrada K."/>
            <person name="Sanchez-Flores A."/>
            <person name="Montero E."/>
            <person name="Harb O.S."/>
            <person name="Le Roch K.G."/>
            <person name="Mamoun C.B."/>
        </authorList>
    </citation>
    <scope>NUCLEOTIDE SEQUENCE</scope>
    <source>
        <strain evidence="7">WA1</strain>
    </source>
</reference>
<dbReference type="Proteomes" id="UP001214638">
    <property type="component" value="Unassembled WGS sequence"/>
</dbReference>
<sequence>MQSGLDISPKRSYQRAMGHLIDDATLLYKKRKTLFSDINIQLDRLVYLLREIGKKLGADANNHPLICSDYNNGSSCSSKTPPADANGSECDSDELSNFESTLLYQMASAVKMFDCHKKVHKAFKAFNEEFSDYNNEISVLCSADYYNLITPIKPDEQLVCNMIAIHFLHYGLFEVYDIFKEECIQLWGKDNRALVLHDIIVAFKKLHAFLNNIQEGKCGEAIDWIKSVQNASVVSEERFNFVLLDLCKIHFLGHLFERDENGVLHHSNKDISENKVLQLREFGVSSLWRKHHEEIGKLTTQVLLHHNIPSPPEFEDMINISKKKFRRVYCDHGILIRKSKLHKCRDSDVSDANKGPQESNSNPESSAEPDESPYGNAQIENASSIVTTDFKQEIPGFTDKIDLNFKDSWISLLDENINTFVHKSFICPSPYLDNSLKDNWLDPNPPILSKRKPRISYKSLKPECLNQSIVIDKINCILTRGTLDHNLWYSKEALASILADPESLSHQIIPEGYDLSSLPSVPMDDGHDDTNVPHVRNTSDSSSIFGSWEQHATTVLITTTEDLDEESVFRVSNIGQLIENDPFVRAATEEQSGSSTPATFSLTLFTGSSILRDNINIGGEDTRITTNPSGSRIRISFPSRGLESEIQTSRRSSSRELSTTGILRPLVTSGETSSTSPTFQSSTLNLREILRLIMRGVRGENITLPSTQAQTETSRRTEMTQGSPEESRRSRVATNVRLGELDDSVLMTFKYSETDYATPDHIRVFLPFESPINIIAVAGLITFPNLLKLLNVVCKDKCEAAEKVETWIKTNQLPIESNLGPAFHFHSYFTCAVSKDETSPDNLPMMLPCGHVMCSVCVDRLAGKRRRRQFKCPLCPNTAAGNQVNFCLYI</sequence>
<keyword evidence="8" id="KW-1185">Reference proteome</keyword>
<dbReference type="SUPFAM" id="SSF57850">
    <property type="entry name" value="RING/U-box"/>
    <property type="match status" value="1"/>
</dbReference>
<dbReference type="GO" id="GO:0043161">
    <property type="term" value="P:proteasome-mediated ubiquitin-dependent protein catabolic process"/>
    <property type="evidence" value="ECO:0007669"/>
    <property type="project" value="InterPro"/>
</dbReference>
<dbReference type="PROSITE" id="PS00518">
    <property type="entry name" value="ZF_RING_1"/>
    <property type="match status" value="1"/>
</dbReference>
<keyword evidence="3" id="KW-0862">Zinc</keyword>
<dbReference type="GeneID" id="94336311"/>
<feature type="compositionally biased region" description="Low complexity" evidence="5">
    <location>
        <begin position="356"/>
        <end position="366"/>
    </location>
</feature>
<keyword evidence="2 4" id="KW-0863">Zinc-finger</keyword>
<dbReference type="GO" id="GO:0004842">
    <property type="term" value="F:ubiquitin-protein transferase activity"/>
    <property type="evidence" value="ECO:0007669"/>
    <property type="project" value="InterPro"/>
</dbReference>
<gene>
    <name evidence="7" type="ORF">BdWA1_002013</name>
</gene>
<keyword evidence="1" id="KW-0479">Metal-binding</keyword>
<dbReference type="EMBL" id="JALLKP010000002">
    <property type="protein sequence ID" value="KAK2196764.1"/>
    <property type="molecule type" value="Genomic_DNA"/>
</dbReference>
<feature type="region of interest" description="Disordered" evidence="5">
    <location>
        <begin position="346"/>
        <end position="376"/>
    </location>
</feature>
<dbReference type="InterPro" id="IPR017907">
    <property type="entry name" value="Znf_RING_CS"/>
</dbReference>
<dbReference type="PANTHER" id="PTHR12170">
    <property type="entry name" value="MACROPHAGE ERYTHROBLAST ATTACHER-RELATED"/>
    <property type="match status" value="1"/>
</dbReference>
<feature type="region of interest" description="Disordered" evidence="5">
    <location>
        <begin position="704"/>
        <end position="731"/>
    </location>
</feature>
<organism evidence="7 8">
    <name type="scientific">Babesia duncani</name>
    <dbReference type="NCBI Taxonomy" id="323732"/>
    <lineage>
        <taxon>Eukaryota</taxon>
        <taxon>Sar</taxon>
        <taxon>Alveolata</taxon>
        <taxon>Apicomplexa</taxon>
        <taxon>Aconoidasida</taxon>
        <taxon>Piroplasmida</taxon>
        <taxon>Babesiidae</taxon>
        <taxon>Babesia</taxon>
    </lineage>
</organism>